<dbReference type="Gene3D" id="3.15.30.10">
    <property type="entry name" value="putative capsid protein of prophage domain like"/>
    <property type="match status" value="1"/>
</dbReference>
<organism evidence="1">
    <name type="scientific">Treponema denticola OTK</name>
    <dbReference type="NCBI Taxonomy" id="999434"/>
    <lineage>
        <taxon>Bacteria</taxon>
        <taxon>Pseudomonadati</taxon>
        <taxon>Spirochaetota</taxon>
        <taxon>Spirochaetia</taxon>
        <taxon>Spirochaetales</taxon>
        <taxon>Treponemataceae</taxon>
        <taxon>Treponema</taxon>
    </lineage>
</organism>
<sequence>MLPNLITKIVEAFNRKPDINKMGFLSSFFRTTEDSFTDAEEFEYDLTRTGEEVAPVVRDLNTGAVYIVEDKFGNKKVPFPVYALASVAGIAQLMKRQPGENSYTEKVNWLGKIAKILVNAFSKMTTMLRYSIELQAAQVLQTGKITLTDEKGNAVYDLDLKPKASHFPTAAIAWGASGATIKKDITALADVIRNDGLCDVTNLIFGKEAWEAFVSDSDIKDDLKQDGLRLGTLNPSLVNKGGKYMGWIDIGSYRFDLWLYNAGYNKFGSKDKVKFVDDDKVIFLPDTEDLDFRKMFGGIPSVDPDAMFPELFAGKIQIDNEYDFRPRVWFEKKNEAYVGEIKSRPLCWPFSIDRYGCLKVK</sequence>
<protein>
    <recommendedName>
        <fullName evidence="2">Major capsid protein</fullName>
    </recommendedName>
</protein>
<dbReference type="Pfam" id="PF03864">
    <property type="entry name" value="Phage_cap_E"/>
    <property type="match status" value="1"/>
</dbReference>
<dbReference type="HOGENOM" id="CLU_767135_0_0_12"/>
<dbReference type="Proteomes" id="UP000011701">
    <property type="component" value="Chromosome"/>
</dbReference>
<gene>
    <name evidence="1" type="ORF">HMPREF9723_00449</name>
</gene>
<name>A0A0F6MR21_TREDN</name>
<evidence type="ECO:0000313" key="1">
    <source>
        <dbReference type="EMBL" id="EMB23311.1"/>
    </source>
</evidence>
<evidence type="ECO:0008006" key="2">
    <source>
        <dbReference type="Google" id="ProtNLM"/>
    </source>
</evidence>
<dbReference type="RefSeq" id="WP_002690689.1">
    <property type="nucleotide sequence ID" value="NZ_CM001797.1"/>
</dbReference>
<dbReference type="PATRIC" id="fig|999434.4.peg.470"/>
<reference evidence="1" key="1">
    <citation type="submission" date="2012-01" db="EMBL/GenBank/DDBJ databases">
        <title>The Genome Sequence of Treponema denticola OTK.</title>
        <authorList>
            <consortium name="The Broad Institute Genome Sequencing Platform"/>
            <person name="Earl A."/>
            <person name="Ward D."/>
            <person name="Feldgarden M."/>
            <person name="Gevers D."/>
            <person name="Blanton J.M."/>
            <person name="Fenno C.J."/>
            <person name="Baranova O.V."/>
            <person name="Mathney J."/>
            <person name="Dewhirst F.E."/>
            <person name="Izard J."/>
            <person name="Young S.K."/>
            <person name="Zeng Q."/>
            <person name="Gargeya S."/>
            <person name="Fitzgerald M."/>
            <person name="Haas B."/>
            <person name="Abouelleil A."/>
            <person name="Alvarado L."/>
            <person name="Arachchi H.M."/>
            <person name="Berlin A."/>
            <person name="Chapman S.B."/>
            <person name="Gearin G."/>
            <person name="Goldberg J."/>
            <person name="Griggs A."/>
            <person name="Gujja S."/>
            <person name="Hansen M."/>
            <person name="Heiman D."/>
            <person name="Howarth C."/>
            <person name="Larimer J."/>
            <person name="Lui A."/>
            <person name="MacDonald P.J.P."/>
            <person name="McCowen C."/>
            <person name="Montmayeur A."/>
            <person name="Murphy C."/>
            <person name="Neiman D."/>
            <person name="Pearson M."/>
            <person name="Priest M."/>
            <person name="Roberts A."/>
            <person name="Saif S."/>
            <person name="Shea T."/>
            <person name="Sisk P."/>
            <person name="Stolte C."/>
            <person name="Sykes S."/>
            <person name="Wortman J."/>
            <person name="Nusbaum C."/>
            <person name="Birren B."/>
        </authorList>
    </citation>
    <scope>NUCLEOTIDE SEQUENCE [LARGE SCALE GENOMIC DNA]</scope>
    <source>
        <strain evidence="1">OTK</strain>
    </source>
</reference>
<dbReference type="InterPro" id="IPR005564">
    <property type="entry name" value="Major_capsid_GpE"/>
</dbReference>
<dbReference type="EMBL" id="AGDY01000004">
    <property type="protein sequence ID" value="EMB23311.1"/>
    <property type="molecule type" value="Genomic_DNA"/>
</dbReference>
<proteinExistence type="predicted"/>
<dbReference type="AlphaFoldDB" id="A0A0F6MR21"/>
<comment type="caution">
    <text evidence="1">The sequence shown here is derived from an EMBL/GenBank/DDBJ whole genome shotgun (WGS) entry which is preliminary data.</text>
</comment>
<accession>A0A0F6MR21</accession>
<dbReference type="Gene3D" id="3.30.1930.10">
    <property type="entry name" value="capsid protein of prophage domain"/>
    <property type="match status" value="1"/>
</dbReference>